<feature type="domain" description="PiggyBac transposable element-derived protein" evidence="1">
    <location>
        <begin position="22"/>
        <end position="242"/>
    </location>
</feature>
<proteinExistence type="predicted"/>
<evidence type="ECO:0000313" key="2">
    <source>
        <dbReference type="EMBL" id="KAK9703448.1"/>
    </source>
</evidence>
<sequence length="329" mass="38188">MKPWCRITAVMGVSNTSTDLELAPHEQDHSVDEAMVPYYGRHGCKQYIHGKPIRYGYKLWTGTTRLGLWRWSNSSSQLRQCLTRTVAAFHLYFDNYFTSVPLLEELSKRKLFGTGTVRENRLPGKPLLDNKVMKKQNRGYFDYQKIKGSNIIALKWNDNNIVCCLSNEAGVNPIHSTKRYSRKDKKIVQISQPHVISLYNRNMGGVDRSDENIAKYRISIRGKKWYFSLVSHCIDLAINNAWLLHRLWGGEHDLLKFRRSIAITMLSQHKKRKDYNRSHASATGIQNDALRYDAIEHYVIPQEKQTRCAECHTKTTTRCRKCDIGLHVK</sequence>
<protein>
    <submittedName>
        <fullName evidence="2">Transposase IS4</fullName>
    </submittedName>
</protein>
<evidence type="ECO:0000259" key="1">
    <source>
        <dbReference type="Pfam" id="PF13843"/>
    </source>
</evidence>
<reference evidence="2 3" key="1">
    <citation type="journal article" date="2024" name="BMC Genomics">
        <title>De novo assembly and annotation of Popillia japonica's genome with initial clues to its potential as an invasive pest.</title>
        <authorList>
            <person name="Cucini C."/>
            <person name="Boschi S."/>
            <person name="Funari R."/>
            <person name="Cardaioli E."/>
            <person name="Iannotti N."/>
            <person name="Marturano G."/>
            <person name="Paoli F."/>
            <person name="Bruttini M."/>
            <person name="Carapelli A."/>
            <person name="Frati F."/>
            <person name="Nardi F."/>
        </authorList>
    </citation>
    <scope>NUCLEOTIDE SEQUENCE [LARGE SCALE GENOMIC DNA]</scope>
    <source>
        <strain evidence="2">DMR45628</strain>
    </source>
</reference>
<organism evidence="2 3">
    <name type="scientific">Popillia japonica</name>
    <name type="common">Japanese beetle</name>
    <dbReference type="NCBI Taxonomy" id="7064"/>
    <lineage>
        <taxon>Eukaryota</taxon>
        <taxon>Metazoa</taxon>
        <taxon>Ecdysozoa</taxon>
        <taxon>Arthropoda</taxon>
        <taxon>Hexapoda</taxon>
        <taxon>Insecta</taxon>
        <taxon>Pterygota</taxon>
        <taxon>Neoptera</taxon>
        <taxon>Endopterygota</taxon>
        <taxon>Coleoptera</taxon>
        <taxon>Polyphaga</taxon>
        <taxon>Scarabaeiformia</taxon>
        <taxon>Scarabaeidae</taxon>
        <taxon>Rutelinae</taxon>
        <taxon>Popillia</taxon>
    </lineage>
</organism>
<gene>
    <name evidence="2" type="ORF">QE152_g29320</name>
</gene>
<dbReference type="Proteomes" id="UP001458880">
    <property type="component" value="Unassembled WGS sequence"/>
</dbReference>
<name>A0AAW1JHD4_POPJA</name>
<dbReference type="AlphaFoldDB" id="A0AAW1JHD4"/>
<keyword evidence="3" id="KW-1185">Reference proteome</keyword>
<dbReference type="PANTHER" id="PTHR47055:SF3">
    <property type="entry name" value="PHORBOL-ESTER_DAG-TYPE DOMAIN-CONTAINING PROTEIN"/>
    <property type="match status" value="1"/>
</dbReference>
<comment type="caution">
    <text evidence="2">The sequence shown here is derived from an EMBL/GenBank/DDBJ whole genome shotgun (WGS) entry which is preliminary data.</text>
</comment>
<dbReference type="InterPro" id="IPR052638">
    <property type="entry name" value="PiggyBac_TE-derived"/>
</dbReference>
<dbReference type="GO" id="GO:0043565">
    <property type="term" value="F:sequence-specific DNA binding"/>
    <property type="evidence" value="ECO:0007669"/>
    <property type="project" value="TreeGrafter"/>
</dbReference>
<accession>A0AAW1JHD4</accession>
<dbReference type="EMBL" id="JASPKY010000369">
    <property type="protein sequence ID" value="KAK9703448.1"/>
    <property type="molecule type" value="Genomic_DNA"/>
</dbReference>
<dbReference type="PANTHER" id="PTHR47055">
    <property type="entry name" value="DDE_TNP_1_7 DOMAIN-CONTAINING PROTEIN"/>
    <property type="match status" value="1"/>
</dbReference>
<evidence type="ECO:0000313" key="3">
    <source>
        <dbReference type="Proteomes" id="UP001458880"/>
    </source>
</evidence>
<dbReference type="InterPro" id="IPR029526">
    <property type="entry name" value="PGBD"/>
</dbReference>
<dbReference type="Pfam" id="PF13843">
    <property type="entry name" value="DDE_Tnp_1_7"/>
    <property type="match status" value="1"/>
</dbReference>